<evidence type="ECO:0000256" key="8">
    <source>
        <dbReference type="PIRSR" id="PIRSR602326-1"/>
    </source>
</evidence>
<feature type="signal peptide" evidence="10">
    <location>
        <begin position="1"/>
        <end position="19"/>
    </location>
</feature>
<dbReference type="Pfam" id="PF02167">
    <property type="entry name" value="Cytochrom_C1"/>
    <property type="match status" value="2"/>
</dbReference>
<evidence type="ECO:0000256" key="3">
    <source>
        <dbReference type="ARBA" id="ARBA00022692"/>
    </source>
</evidence>
<comment type="subcellular location">
    <subcellularLocation>
        <location evidence="1">Membrane</location>
    </subcellularLocation>
</comment>
<evidence type="ECO:0000313" key="12">
    <source>
        <dbReference type="EMBL" id="KDE40927.1"/>
    </source>
</evidence>
<gene>
    <name evidence="12" type="ORF">ADINL_0576</name>
</gene>
<name>A0A063Y9B2_9GAMM</name>
<feature type="binding site" description="covalent" evidence="8">
    <location>
        <position position="54"/>
    </location>
    <ligand>
        <name>heme c</name>
        <dbReference type="ChEBI" id="CHEBI:61717"/>
    </ligand>
</feature>
<dbReference type="Gene3D" id="1.10.760.10">
    <property type="entry name" value="Cytochrome c-like domain"/>
    <property type="match status" value="1"/>
</dbReference>
<dbReference type="SUPFAM" id="SSF46626">
    <property type="entry name" value="Cytochrome c"/>
    <property type="match status" value="1"/>
</dbReference>
<dbReference type="GO" id="GO:0016020">
    <property type="term" value="C:membrane"/>
    <property type="evidence" value="ECO:0007669"/>
    <property type="project" value="UniProtKB-SubCell"/>
</dbReference>
<dbReference type="PROSITE" id="PS01179">
    <property type="entry name" value="PID"/>
    <property type="match status" value="1"/>
</dbReference>
<comment type="caution">
    <text evidence="12">The sequence shown here is derived from an EMBL/GenBank/DDBJ whole genome shotgun (WGS) entry which is preliminary data.</text>
</comment>
<protein>
    <submittedName>
        <fullName evidence="12">Ubiquinol cytochrome C oxidoreductase, cytochrome C1 subunit</fullName>
    </submittedName>
</protein>
<keyword evidence="10" id="KW-0732">Signal</keyword>
<dbReference type="PANTHER" id="PTHR10266:SF3">
    <property type="entry name" value="CYTOCHROME C1, HEME PROTEIN, MITOCHONDRIAL"/>
    <property type="match status" value="1"/>
</dbReference>
<dbReference type="GO" id="GO:0020037">
    <property type="term" value="F:heme binding"/>
    <property type="evidence" value="ECO:0007669"/>
    <property type="project" value="InterPro"/>
</dbReference>
<evidence type="ECO:0000256" key="7">
    <source>
        <dbReference type="ARBA" id="ARBA00023136"/>
    </source>
</evidence>
<evidence type="ECO:0000256" key="5">
    <source>
        <dbReference type="ARBA" id="ARBA00022989"/>
    </source>
</evidence>
<dbReference type="AlphaFoldDB" id="A0A063Y9B2"/>
<dbReference type="InterPro" id="IPR002326">
    <property type="entry name" value="Cyt_c1"/>
</dbReference>
<dbReference type="GO" id="GO:0009055">
    <property type="term" value="F:electron transfer activity"/>
    <property type="evidence" value="ECO:0007669"/>
    <property type="project" value="InterPro"/>
</dbReference>
<feature type="binding site" description="covalent" evidence="8">
    <location>
        <position position="50"/>
    </location>
    <ligand>
        <name>heme c</name>
        <dbReference type="ChEBI" id="CHEBI:61717"/>
    </ligand>
</feature>
<dbReference type="STRING" id="267850.ADINL_0576"/>
<organism evidence="12 13">
    <name type="scientific">Nitrincola lacisaponensis</name>
    <dbReference type="NCBI Taxonomy" id="267850"/>
    <lineage>
        <taxon>Bacteria</taxon>
        <taxon>Pseudomonadati</taxon>
        <taxon>Pseudomonadota</taxon>
        <taxon>Gammaproteobacteria</taxon>
        <taxon>Oceanospirillales</taxon>
        <taxon>Oceanospirillaceae</taxon>
        <taxon>Nitrincola</taxon>
    </lineage>
</organism>
<evidence type="ECO:0000256" key="4">
    <source>
        <dbReference type="ARBA" id="ARBA00022723"/>
    </source>
</evidence>
<feature type="transmembrane region" description="Helical" evidence="9">
    <location>
        <begin position="230"/>
        <end position="248"/>
    </location>
</feature>
<dbReference type="EMBL" id="JMSZ01000015">
    <property type="protein sequence ID" value="KDE40927.1"/>
    <property type="molecule type" value="Genomic_DNA"/>
</dbReference>
<evidence type="ECO:0000256" key="9">
    <source>
        <dbReference type="SAM" id="Phobius"/>
    </source>
</evidence>
<evidence type="ECO:0000256" key="6">
    <source>
        <dbReference type="ARBA" id="ARBA00023004"/>
    </source>
</evidence>
<comment type="cofactor">
    <cofactor evidence="8">
        <name>heme c</name>
        <dbReference type="ChEBI" id="CHEBI:61717"/>
    </cofactor>
    <text evidence="8">Binds 1 heme c group covalently per subunit.</text>
</comment>
<keyword evidence="13" id="KW-1185">Reference proteome</keyword>
<evidence type="ECO:0000256" key="2">
    <source>
        <dbReference type="ARBA" id="ARBA00022617"/>
    </source>
</evidence>
<keyword evidence="5 9" id="KW-1133">Transmembrane helix</keyword>
<dbReference type="OrthoDB" id="9798864at2"/>
<evidence type="ECO:0000259" key="11">
    <source>
        <dbReference type="PROSITE" id="PS01179"/>
    </source>
</evidence>
<dbReference type="InterPro" id="IPR006020">
    <property type="entry name" value="PTB/PI_dom"/>
</dbReference>
<dbReference type="GO" id="GO:0046872">
    <property type="term" value="F:metal ion binding"/>
    <property type="evidence" value="ECO:0007669"/>
    <property type="project" value="UniProtKB-KW"/>
</dbReference>
<proteinExistence type="predicted"/>
<evidence type="ECO:0000313" key="13">
    <source>
        <dbReference type="Proteomes" id="UP000027318"/>
    </source>
</evidence>
<keyword evidence="3 9" id="KW-0812">Transmembrane</keyword>
<accession>A0A063Y9B2</accession>
<feature type="chain" id="PRO_5001624397" evidence="10">
    <location>
        <begin position="20"/>
        <end position="257"/>
    </location>
</feature>
<reference evidence="12 13" key="1">
    <citation type="journal article" date="2005" name="Int. J. Syst. Evol. Microbiol.">
        <title>Nitrincola lacisaponensis gen. nov., sp. nov., a novel alkaliphilic bacterium isolated from an alkaline, saline lake.</title>
        <authorList>
            <person name="Dimitriu P.A."/>
            <person name="Shukla S.K."/>
            <person name="Conradt J."/>
            <person name="Marquez M.C."/>
            <person name="Ventosa A."/>
            <person name="Maglia A."/>
            <person name="Peyton B.M."/>
            <person name="Pinkart H.C."/>
            <person name="Mormile M.R."/>
        </authorList>
    </citation>
    <scope>NUCLEOTIDE SEQUENCE [LARGE SCALE GENOMIC DNA]</scope>
    <source>
        <strain evidence="12 13">4CA</strain>
    </source>
</reference>
<feature type="binding site" description="covalent" evidence="8">
    <location>
        <position position="53"/>
    </location>
    <ligand>
        <name>heme c</name>
        <dbReference type="ChEBI" id="CHEBI:61717"/>
    </ligand>
</feature>
<keyword evidence="4 8" id="KW-0479">Metal-binding</keyword>
<dbReference type="PATRIC" id="fig|267850.7.peg.570"/>
<evidence type="ECO:0000256" key="10">
    <source>
        <dbReference type="SAM" id="SignalP"/>
    </source>
</evidence>
<dbReference type="PANTHER" id="PTHR10266">
    <property type="entry name" value="CYTOCHROME C1"/>
    <property type="match status" value="1"/>
</dbReference>
<dbReference type="InterPro" id="IPR036909">
    <property type="entry name" value="Cyt_c-like_dom_sf"/>
</dbReference>
<sequence>MKKYLIALLMVCLPGLASAAASNYPMESFKADLRDQESLQRGMALFVNRCMGCHSMEYQRFARTAEDLGIPEDLMEEYLILGDHAINDLMTISMDKGDAAGWFGAPPPDLTLETRLRGSAWVYNYMRTFYRDDSARFGVNNGVFADVGMPNVLEDLQGIVINHCSREELEARGGFTGTLDPLTGNRSGQCLQVQPGTGSMTPAEFDQAIYDLTNFMTYVGEPSRLQAERIGTYVLIFLAIFTFFAYLLKREYWRDIH</sequence>
<dbReference type="RefSeq" id="WP_036543762.1">
    <property type="nucleotide sequence ID" value="NZ_JBKBNO010000008.1"/>
</dbReference>
<evidence type="ECO:0000256" key="1">
    <source>
        <dbReference type="ARBA" id="ARBA00004370"/>
    </source>
</evidence>
<keyword evidence="7 9" id="KW-0472">Membrane</keyword>
<dbReference type="Proteomes" id="UP000027318">
    <property type="component" value="Unassembled WGS sequence"/>
</dbReference>
<keyword evidence="2 8" id="KW-0349">Heme</keyword>
<feature type="domain" description="PID" evidence="11">
    <location>
        <begin position="28"/>
        <end position="68"/>
    </location>
</feature>
<keyword evidence="6 8" id="KW-0408">Iron</keyword>